<evidence type="ECO:0000259" key="14">
    <source>
        <dbReference type="PROSITE" id="PS51384"/>
    </source>
</evidence>
<comment type="cofactor">
    <cofactor evidence="12">
        <name>[2Fe-2S] cluster</name>
        <dbReference type="ChEBI" id="CHEBI:190135"/>
    </cofactor>
    <text evidence="12">Binds 1 [2Fe-2S] cluster per subunit.</text>
</comment>
<evidence type="ECO:0000256" key="10">
    <source>
        <dbReference type="ARBA" id="ARBA00034078"/>
    </source>
</evidence>
<dbReference type="InterPro" id="IPR019480">
    <property type="entry name" value="Dihydroorotate_DH_Fe-S-bd"/>
</dbReference>
<dbReference type="EC" id="1.3.98.1" evidence="15"/>
<dbReference type="HOGENOM" id="CLU_003827_1_2_7"/>
<dbReference type="InterPro" id="IPR017927">
    <property type="entry name" value="FAD-bd_FR_type"/>
</dbReference>
<protein>
    <submittedName>
        <fullName evidence="15">Dihydroorotate oxidase B, electron transfer subunit</fullName>
        <ecNumber evidence="15">1.3.98.1</ecNumber>
    </submittedName>
</protein>
<evidence type="ECO:0000256" key="12">
    <source>
        <dbReference type="PIRSR" id="PIRSR006816-2"/>
    </source>
</evidence>
<gene>
    <name evidence="15" type="ordered locus">Dvul_0073</name>
</gene>
<feature type="binding site" evidence="12">
    <location>
        <position position="261"/>
    </location>
    <ligand>
        <name>[2Fe-2S] cluster</name>
        <dbReference type="ChEBI" id="CHEBI:190135"/>
    </ligand>
</feature>
<feature type="binding site" evidence="12">
    <location>
        <position position="258"/>
    </location>
    <ligand>
        <name>[2Fe-2S] cluster</name>
        <dbReference type="ChEBI" id="CHEBI:190135"/>
    </ligand>
</feature>
<evidence type="ECO:0000313" key="16">
    <source>
        <dbReference type="Proteomes" id="UP000009173"/>
    </source>
</evidence>
<dbReference type="GO" id="GO:0050660">
    <property type="term" value="F:flavin adenine dinucleotide binding"/>
    <property type="evidence" value="ECO:0007669"/>
    <property type="project" value="InterPro"/>
</dbReference>
<comment type="cofactor">
    <cofactor evidence="11">
        <name>FAD</name>
        <dbReference type="ChEBI" id="CHEBI:57692"/>
    </cofactor>
    <text evidence="11">Binds 1 FAD per subunit.</text>
</comment>
<keyword evidence="15" id="KW-0560">Oxidoreductase</keyword>
<accession>A0A0H3A3K5</accession>
<dbReference type="PIRSF" id="PIRSF006816">
    <property type="entry name" value="Cyc3_hyd_g"/>
    <property type="match status" value="1"/>
</dbReference>
<dbReference type="GO" id="GO:0046872">
    <property type="term" value="F:metal ion binding"/>
    <property type="evidence" value="ECO:0007669"/>
    <property type="project" value="UniProtKB-KW"/>
</dbReference>
<evidence type="ECO:0000313" key="15">
    <source>
        <dbReference type="EMBL" id="ABM27097.1"/>
    </source>
</evidence>
<evidence type="ECO:0000256" key="7">
    <source>
        <dbReference type="ARBA" id="ARBA00022982"/>
    </source>
</evidence>
<sequence>MPLPHRIRSPSSQNAARRHLPAKESNMHTSAFTELKVLDLVPFGLTSGEARFYALRLERPDWGTWAPGQFVMLRPAGWALDMLWARPFSICRVSRRDLVIFFQVVGRGTRRLAELHAGDTVHVWGPLGNSFAVEPDTPTLLLAGGIGIAPFIGYVHEHPKPWNVWMDFGHRMPLGCYPFDSISDRIMADTHMEECPEDLQKFIDLLGSRMAEFAEKQGLVLACGPTPFLKTVRDLALHHGVRTQLSLETRMACGVGACLGCVCRTTEKWPDPAKAEGRVQTCTSGPIFWADQITFDEA</sequence>
<dbReference type="InterPro" id="IPR050353">
    <property type="entry name" value="PyrK_electron_transfer"/>
</dbReference>
<keyword evidence="6 11" id="KW-0274">FAD</keyword>
<dbReference type="Gene3D" id="2.40.30.10">
    <property type="entry name" value="Translation factors"/>
    <property type="match status" value="1"/>
</dbReference>
<comment type="similarity">
    <text evidence="1">Belongs to the PyrK family.</text>
</comment>
<dbReference type="Gene3D" id="3.40.50.80">
    <property type="entry name" value="Nucleotide-binding domain of ferredoxin-NADP reductase (FNR) module"/>
    <property type="match status" value="1"/>
</dbReference>
<dbReference type="CDD" id="cd06218">
    <property type="entry name" value="DHOD_e_trans"/>
    <property type="match status" value="1"/>
</dbReference>
<reference evidence="16" key="1">
    <citation type="journal article" date="2009" name="Environ. Microbiol.">
        <title>Contribution of mobile genetic elements to Desulfovibrio vulgaris genome plasticity.</title>
        <authorList>
            <person name="Walker C.B."/>
            <person name="Stolyar S."/>
            <person name="Chivian D."/>
            <person name="Pinel N."/>
            <person name="Gabster J.A."/>
            <person name="Dehal P.S."/>
            <person name="He Z."/>
            <person name="Yang Z.K."/>
            <person name="Yen H.C."/>
            <person name="Zhou J."/>
            <person name="Wall J.D."/>
            <person name="Hazen T.C."/>
            <person name="Arkin A.P."/>
            <person name="Stahl D.A."/>
        </authorList>
    </citation>
    <scope>NUCLEOTIDE SEQUENCE [LARGE SCALE GENOMIC DNA]</scope>
    <source>
        <strain evidence="16">DP4</strain>
    </source>
</reference>
<dbReference type="InterPro" id="IPR039261">
    <property type="entry name" value="FNR_nucleotide-bd"/>
</dbReference>
<evidence type="ECO:0000256" key="8">
    <source>
        <dbReference type="ARBA" id="ARBA00023004"/>
    </source>
</evidence>
<keyword evidence="4 12" id="KW-0001">2Fe-2S</keyword>
<dbReference type="InterPro" id="IPR017938">
    <property type="entry name" value="Riboflavin_synthase-like_b-brl"/>
</dbReference>
<feature type="binding site" evidence="11">
    <location>
        <begin position="108"/>
        <end position="109"/>
    </location>
    <ligand>
        <name>FAD</name>
        <dbReference type="ChEBI" id="CHEBI:57692"/>
    </ligand>
</feature>
<evidence type="ECO:0000256" key="13">
    <source>
        <dbReference type="SAM" id="MobiDB-lite"/>
    </source>
</evidence>
<evidence type="ECO:0000256" key="2">
    <source>
        <dbReference type="ARBA" id="ARBA00022448"/>
    </source>
</evidence>
<comment type="cofactor">
    <cofactor evidence="10">
        <name>[2Fe-2S] cluster</name>
        <dbReference type="ChEBI" id="CHEBI:190135"/>
    </cofactor>
</comment>
<keyword evidence="5 12" id="KW-0479">Metal-binding</keyword>
<evidence type="ECO:0000256" key="4">
    <source>
        <dbReference type="ARBA" id="ARBA00022714"/>
    </source>
</evidence>
<keyword evidence="2" id="KW-0813">Transport</keyword>
<keyword evidence="3 11" id="KW-0285">Flavoprotein</keyword>
<feature type="binding site" evidence="12">
    <location>
        <position position="253"/>
    </location>
    <ligand>
        <name>[2Fe-2S] cluster</name>
        <dbReference type="ChEBI" id="CHEBI:190135"/>
    </ligand>
</feature>
<feature type="binding site" evidence="11">
    <location>
        <begin position="86"/>
        <end position="89"/>
    </location>
    <ligand>
        <name>FAD</name>
        <dbReference type="ChEBI" id="CHEBI:57692"/>
    </ligand>
</feature>
<dbReference type="KEGG" id="dvl:Dvul_0073"/>
<dbReference type="InterPro" id="IPR037117">
    <property type="entry name" value="Dihydroorotate_DH_ele_sf"/>
</dbReference>
<feature type="domain" description="FAD-binding FR-type" evidence="14">
    <location>
        <begin position="30"/>
        <end position="133"/>
    </location>
</feature>
<evidence type="ECO:0000256" key="5">
    <source>
        <dbReference type="ARBA" id="ARBA00022723"/>
    </source>
</evidence>
<evidence type="ECO:0000256" key="1">
    <source>
        <dbReference type="ARBA" id="ARBA00006422"/>
    </source>
</evidence>
<dbReference type="EMBL" id="CP000527">
    <property type="protein sequence ID" value="ABM27097.1"/>
    <property type="molecule type" value="Genomic_DNA"/>
</dbReference>
<dbReference type="Proteomes" id="UP000009173">
    <property type="component" value="Chromosome"/>
</dbReference>
<organism evidence="15 16">
    <name type="scientific">Nitratidesulfovibrio vulgaris (strain DP4)</name>
    <name type="common">Desulfovibrio vulgaris</name>
    <dbReference type="NCBI Taxonomy" id="391774"/>
    <lineage>
        <taxon>Bacteria</taxon>
        <taxon>Pseudomonadati</taxon>
        <taxon>Thermodesulfobacteriota</taxon>
        <taxon>Desulfovibrionia</taxon>
        <taxon>Desulfovibrionales</taxon>
        <taxon>Desulfovibrionaceae</taxon>
        <taxon>Nitratidesulfovibrio</taxon>
    </lineage>
</organism>
<name>A0A0H3A3K5_NITV4</name>
<evidence type="ECO:0000256" key="9">
    <source>
        <dbReference type="ARBA" id="ARBA00023014"/>
    </source>
</evidence>
<evidence type="ECO:0000256" key="3">
    <source>
        <dbReference type="ARBA" id="ARBA00022630"/>
    </source>
</evidence>
<dbReference type="PROSITE" id="PS51384">
    <property type="entry name" value="FAD_FR"/>
    <property type="match status" value="1"/>
</dbReference>
<dbReference type="AlphaFoldDB" id="A0A0H3A3K5"/>
<dbReference type="Gene3D" id="2.10.240.10">
    <property type="entry name" value="Dihydroorotate dehydrogenase, electron transfer subunit"/>
    <property type="match status" value="1"/>
</dbReference>
<dbReference type="GO" id="GO:0006221">
    <property type="term" value="P:pyrimidine nucleotide biosynthetic process"/>
    <property type="evidence" value="ECO:0007669"/>
    <property type="project" value="InterPro"/>
</dbReference>
<proteinExistence type="inferred from homology"/>
<feature type="region of interest" description="Disordered" evidence="13">
    <location>
        <begin position="1"/>
        <end position="23"/>
    </location>
</feature>
<dbReference type="SUPFAM" id="SSF63380">
    <property type="entry name" value="Riboflavin synthase domain-like"/>
    <property type="match status" value="1"/>
</dbReference>
<keyword evidence="9 12" id="KW-0411">Iron-sulfur</keyword>
<keyword evidence="8 12" id="KW-0408">Iron</keyword>
<evidence type="ECO:0000256" key="11">
    <source>
        <dbReference type="PIRSR" id="PIRSR006816-1"/>
    </source>
</evidence>
<dbReference type="GO" id="GO:1990663">
    <property type="term" value="F:dihydroorotate dehydrogenase (fumarate) activity"/>
    <property type="evidence" value="ECO:0007669"/>
    <property type="project" value="UniProtKB-EC"/>
</dbReference>
<keyword evidence="7" id="KW-0249">Electron transport</keyword>
<dbReference type="SUPFAM" id="SSF52343">
    <property type="entry name" value="Ferredoxin reductase-like, C-terminal NADP-linked domain"/>
    <property type="match status" value="1"/>
</dbReference>
<dbReference type="GO" id="GO:0051537">
    <property type="term" value="F:2 iron, 2 sulfur cluster binding"/>
    <property type="evidence" value="ECO:0007669"/>
    <property type="project" value="UniProtKB-KW"/>
</dbReference>
<dbReference type="InterPro" id="IPR012165">
    <property type="entry name" value="Cyt_c3_hydrogenase_gsu"/>
</dbReference>
<feature type="binding site" evidence="12">
    <location>
        <position position="282"/>
    </location>
    <ligand>
        <name>[2Fe-2S] cluster</name>
        <dbReference type="ChEBI" id="CHEBI:190135"/>
    </ligand>
</feature>
<dbReference type="PANTHER" id="PTHR43513:SF3">
    <property type="entry name" value="DIHYDROOROTATE DEHYDROGENASE B (NAD(+)), ELECTRON TRANSFER SUBUNIT-RELATED"/>
    <property type="match status" value="1"/>
</dbReference>
<dbReference type="Pfam" id="PF10418">
    <property type="entry name" value="DHODB_Fe-S_bind"/>
    <property type="match status" value="1"/>
</dbReference>
<evidence type="ECO:0000256" key="6">
    <source>
        <dbReference type="ARBA" id="ARBA00022827"/>
    </source>
</evidence>
<dbReference type="PANTHER" id="PTHR43513">
    <property type="entry name" value="DIHYDROOROTATE DEHYDROGENASE B (NAD(+)), ELECTRON TRANSFER SUBUNIT"/>
    <property type="match status" value="1"/>
</dbReference>